<evidence type="ECO:0000313" key="2">
    <source>
        <dbReference type="Proteomes" id="UP000054485"/>
    </source>
</evidence>
<keyword evidence="2" id="KW-1185">Reference proteome</keyword>
<proteinExistence type="predicted"/>
<organism evidence="1 2">
    <name type="scientific">Suillus luteus UH-Slu-Lm8-n1</name>
    <dbReference type="NCBI Taxonomy" id="930992"/>
    <lineage>
        <taxon>Eukaryota</taxon>
        <taxon>Fungi</taxon>
        <taxon>Dikarya</taxon>
        <taxon>Basidiomycota</taxon>
        <taxon>Agaricomycotina</taxon>
        <taxon>Agaricomycetes</taxon>
        <taxon>Agaricomycetidae</taxon>
        <taxon>Boletales</taxon>
        <taxon>Suillineae</taxon>
        <taxon>Suillaceae</taxon>
        <taxon>Suillus</taxon>
    </lineage>
</organism>
<reference evidence="1 2" key="1">
    <citation type="submission" date="2014-04" db="EMBL/GenBank/DDBJ databases">
        <authorList>
            <consortium name="DOE Joint Genome Institute"/>
            <person name="Kuo A."/>
            <person name="Ruytinx J."/>
            <person name="Rineau F."/>
            <person name="Colpaert J."/>
            <person name="Kohler A."/>
            <person name="Nagy L.G."/>
            <person name="Floudas D."/>
            <person name="Copeland A."/>
            <person name="Barry K.W."/>
            <person name="Cichocki N."/>
            <person name="Veneault-Fourrey C."/>
            <person name="LaButti K."/>
            <person name="Lindquist E.A."/>
            <person name="Lipzen A."/>
            <person name="Lundell T."/>
            <person name="Morin E."/>
            <person name="Murat C."/>
            <person name="Sun H."/>
            <person name="Tunlid A."/>
            <person name="Henrissat B."/>
            <person name="Grigoriev I.V."/>
            <person name="Hibbett D.S."/>
            <person name="Martin F."/>
            <person name="Nordberg H.P."/>
            <person name="Cantor M.N."/>
            <person name="Hua S.X."/>
        </authorList>
    </citation>
    <scope>NUCLEOTIDE SEQUENCE [LARGE SCALE GENOMIC DNA]</scope>
    <source>
        <strain evidence="1 2">UH-Slu-Lm8-n1</strain>
    </source>
</reference>
<dbReference type="InParanoid" id="A0A0D0A8F0"/>
<protein>
    <submittedName>
        <fullName evidence="1">Uncharacterized protein</fullName>
    </submittedName>
</protein>
<evidence type="ECO:0000313" key="1">
    <source>
        <dbReference type="EMBL" id="KIK37926.1"/>
    </source>
</evidence>
<gene>
    <name evidence="1" type="ORF">CY34DRAFT_422037</name>
</gene>
<sequence length="80" mass="8470">MVLVSGSGCSCSVSDVLGHGLTSQQRVHHLLRGVPHTLALGARTTVRVHMFSAALSSSSCTFLNLGTISDSYFPLRAVNR</sequence>
<name>A0A0D0A8F0_9AGAM</name>
<dbReference type="AlphaFoldDB" id="A0A0D0A8F0"/>
<dbReference type="HOGENOM" id="CLU_2591375_0_0_1"/>
<dbReference type="Proteomes" id="UP000054485">
    <property type="component" value="Unassembled WGS sequence"/>
</dbReference>
<dbReference type="EMBL" id="KN835421">
    <property type="protein sequence ID" value="KIK37926.1"/>
    <property type="molecule type" value="Genomic_DNA"/>
</dbReference>
<reference evidence="2" key="2">
    <citation type="submission" date="2015-01" db="EMBL/GenBank/DDBJ databases">
        <title>Evolutionary Origins and Diversification of the Mycorrhizal Mutualists.</title>
        <authorList>
            <consortium name="DOE Joint Genome Institute"/>
            <consortium name="Mycorrhizal Genomics Consortium"/>
            <person name="Kohler A."/>
            <person name="Kuo A."/>
            <person name="Nagy L.G."/>
            <person name="Floudas D."/>
            <person name="Copeland A."/>
            <person name="Barry K.W."/>
            <person name="Cichocki N."/>
            <person name="Veneault-Fourrey C."/>
            <person name="LaButti K."/>
            <person name="Lindquist E.A."/>
            <person name="Lipzen A."/>
            <person name="Lundell T."/>
            <person name="Morin E."/>
            <person name="Murat C."/>
            <person name="Riley R."/>
            <person name="Ohm R."/>
            <person name="Sun H."/>
            <person name="Tunlid A."/>
            <person name="Henrissat B."/>
            <person name="Grigoriev I.V."/>
            <person name="Hibbett D.S."/>
            <person name="Martin F."/>
        </authorList>
    </citation>
    <scope>NUCLEOTIDE SEQUENCE [LARGE SCALE GENOMIC DNA]</scope>
    <source>
        <strain evidence="2">UH-Slu-Lm8-n1</strain>
    </source>
</reference>
<accession>A0A0D0A8F0</accession>